<evidence type="ECO:0008006" key="4">
    <source>
        <dbReference type="Google" id="ProtNLM"/>
    </source>
</evidence>
<dbReference type="Proteomes" id="UP001310890">
    <property type="component" value="Unassembled WGS sequence"/>
</dbReference>
<dbReference type="Pfam" id="PF05960">
    <property type="entry name" value="DUF885"/>
    <property type="match status" value="1"/>
</dbReference>
<organism evidence="2 3">
    <name type="scientific">Meristemomyces frigidus</name>
    <dbReference type="NCBI Taxonomy" id="1508187"/>
    <lineage>
        <taxon>Eukaryota</taxon>
        <taxon>Fungi</taxon>
        <taxon>Dikarya</taxon>
        <taxon>Ascomycota</taxon>
        <taxon>Pezizomycotina</taxon>
        <taxon>Dothideomycetes</taxon>
        <taxon>Dothideomycetidae</taxon>
        <taxon>Mycosphaerellales</taxon>
        <taxon>Teratosphaeriaceae</taxon>
        <taxon>Meristemomyces</taxon>
    </lineage>
</organism>
<evidence type="ECO:0000313" key="3">
    <source>
        <dbReference type="Proteomes" id="UP001310890"/>
    </source>
</evidence>
<evidence type="ECO:0000313" key="2">
    <source>
        <dbReference type="EMBL" id="KAK5118451.1"/>
    </source>
</evidence>
<protein>
    <recommendedName>
        <fullName evidence="4">X-Pro dipeptidyl-peptidase</fullName>
    </recommendedName>
</protein>
<comment type="caution">
    <text evidence="2">The sequence shown here is derived from an EMBL/GenBank/DDBJ whole genome shotgun (WGS) entry which is preliminary data.</text>
</comment>
<dbReference type="SUPFAM" id="SSF55486">
    <property type="entry name" value="Metalloproteases ('zincins'), catalytic domain"/>
    <property type="match status" value="1"/>
</dbReference>
<dbReference type="EMBL" id="JAVRRL010000002">
    <property type="protein sequence ID" value="KAK5118451.1"/>
    <property type="molecule type" value="Genomic_DNA"/>
</dbReference>
<dbReference type="PANTHER" id="PTHR33361:SF2">
    <property type="entry name" value="DUF885 DOMAIN-CONTAINING PROTEIN"/>
    <property type="match status" value="1"/>
</dbReference>
<proteinExistence type="predicted"/>
<accession>A0AAN7TPT5</accession>
<dbReference type="AlphaFoldDB" id="A0AAN7TPT5"/>
<dbReference type="InterPro" id="IPR010281">
    <property type="entry name" value="DUF885"/>
</dbReference>
<dbReference type="PANTHER" id="PTHR33361">
    <property type="entry name" value="GLR0591 PROTEIN"/>
    <property type="match status" value="1"/>
</dbReference>
<feature type="region of interest" description="Disordered" evidence="1">
    <location>
        <begin position="1"/>
        <end position="26"/>
    </location>
</feature>
<gene>
    <name evidence="2" type="ORF">LTR62_002965</name>
</gene>
<sequence length="578" mass="67014">MVANSPRQSGRGLGEPQDVASSRQTAAQLSERVKQLARDITADLKDLDDFYNISFSKTRLQRLGEYLAERNNELVVAFVGLYEHMDAESRVDWLLLRGQIQRGQEKLRVEWAQLEGLSPLLAWTGPLVALCELRQRVAKFEPQDAGKVLSDAMKEATALTSIIAGGGLHDTVSRFTAYRAAFAIEELYERLQEWYGFYAGYDPLFTWWVEAPWQRFSIQALVATIREKIVGIAKDELDTIVGQPCGRESMLADLKTEVIAYTPEEIIEIGEKEYAWCEREMMKASKDLGYGADWKQALEHVKNMYVDPSQQPYMIHELAEEAVEYITKRDMVTVPEICNQTWRTFMMTPEQQKINPFFLGGPYIQVSYPTSAMSHEDKLMIMRGNSRPFSRSTVFHELIPGHHLQWYYMDRYNQHRGMFQTPFWIEGWSFYWEMILWDRGFPDTPENRIGMLFWRMHRCARIIFSLNFHLGKMTPSECIDYLVDKVGHERATAEGEVRRSFNGDYSPLYQAGYMLGALQFYSLRKEIVGQGKMTEKLFHDRILRGNNMPVEMVRAMLKGEMFASDHAPCWRWYKGSHG</sequence>
<evidence type="ECO:0000256" key="1">
    <source>
        <dbReference type="SAM" id="MobiDB-lite"/>
    </source>
</evidence>
<reference evidence="2" key="1">
    <citation type="submission" date="2023-08" db="EMBL/GenBank/DDBJ databases">
        <title>Black Yeasts Isolated from many extreme environments.</title>
        <authorList>
            <person name="Coleine C."/>
            <person name="Stajich J.E."/>
            <person name="Selbmann L."/>
        </authorList>
    </citation>
    <scope>NUCLEOTIDE SEQUENCE</scope>
    <source>
        <strain evidence="2">CCFEE 5401</strain>
    </source>
</reference>
<name>A0AAN7TPT5_9PEZI</name>